<dbReference type="Proteomes" id="UP000246171">
    <property type="component" value="Unassembled WGS sequence"/>
</dbReference>
<reference evidence="2" key="1">
    <citation type="submission" date="2016-12" db="EMBL/GenBank/DDBJ databases">
        <title>The genomes of Aspergillus section Nigri reveals drivers in fungal speciation.</title>
        <authorList>
            <consortium name="DOE Joint Genome Institute"/>
            <person name="Vesth T.C."/>
            <person name="Nybo J."/>
            <person name="Theobald S."/>
            <person name="Brandl J."/>
            <person name="Frisvad J.C."/>
            <person name="Nielsen K.F."/>
            <person name="Lyhne E.K."/>
            <person name="Kogle M.E."/>
            <person name="Kuo A."/>
            <person name="Riley R."/>
            <person name="Clum A."/>
            <person name="Nolan M."/>
            <person name="Lipzen A."/>
            <person name="Salamov A."/>
            <person name="Henrissat B."/>
            <person name="Wiebenga A."/>
            <person name="De vries R.P."/>
            <person name="Grigoriev I.V."/>
            <person name="Mortensen U.H."/>
            <person name="Andersen M.R."/>
            <person name="Baker S.E."/>
        </authorList>
    </citation>
    <scope>NUCLEOTIDE SEQUENCE</scope>
    <source>
        <strain evidence="2">CBS 122712</strain>
    </source>
</reference>
<dbReference type="GeneID" id="37052224"/>
<evidence type="ECO:0000313" key="2">
    <source>
        <dbReference type="EMBL" id="PWY84333.1"/>
    </source>
</evidence>
<keyword evidence="3" id="KW-1185">Reference proteome</keyword>
<evidence type="ECO:0000313" key="3">
    <source>
        <dbReference type="Proteomes" id="UP000246171"/>
    </source>
</evidence>
<dbReference type="VEuPathDB" id="FungiDB:BO83DRAFT_374712"/>
<dbReference type="EMBL" id="MSFU01000002">
    <property type="protein sequence ID" value="PWY84333.1"/>
    <property type="molecule type" value="Genomic_DNA"/>
</dbReference>
<proteinExistence type="predicted"/>
<comment type="caution">
    <text evidence="2">The sequence shown here is derived from an EMBL/GenBank/DDBJ whole genome shotgun (WGS) entry which is preliminary data.</text>
</comment>
<accession>A0A317WD90</accession>
<protein>
    <submittedName>
        <fullName evidence="2">Uncharacterized protein</fullName>
    </submittedName>
</protein>
<organism evidence="2 3">
    <name type="scientific">Aspergillus eucalypticola (strain CBS 122712 / IBT 29274)</name>
    <dbReference type="NCBI Taxonomy" id="1448314"/>
    <lineage>
        <taxon>Eukaryota</taxon>
        <taxon>Fungi</taxon>
        <taxon>Dikarya</taxon>
        <taxon>Ascomycota</taxon>
        <taxon>Pezizomycotina</taxon>
        <taxon>Eurotiomycetes</taxon>
        <taxon>Eurotiomycetidae</taxon>
        <taxon>Eurotiales</taxon>
        <taxon>Aspergillaceae</taxon>
        <taxon>Aspergillus</taxon>
        <taxon>Aspergillus subgen. Circumdati</taxon>
    </lineage>
</organism>
<name>A0A317WD90_ASPEC</name>
<feature type="region of interest" description="Disordered" evidence="1">
    <location>
        <begin position="13"/>
        <end position="35"/>
    </location>
</feature>
<dbReference type="RefSeq" id="XP_025392888.1">
    <property type="nucleotide sequence ID" value="XM_025530262.1"/>
</dbReference>
<dbReference type="AlphaFoldDB" id="A0A317WD90"/>
<sequence>MVASWGDCCPLAQPPLQPSAISKQGGGTDPGGSAIVAIGSHRSLQLSSAEKANA</sequence>
<gene>
    <name evidence="2" type="ORF">BO83DRAFT_374712</name>
</gene>
<evidence type="ECO:0000256" key="1">
    <source>
        <dbReference type="SAM" id="MobiDB-lite"/>
    </source>
</evidence>